<dbReference type="EMBL" id="SMAA01000012">
    <property type="protein sequence ID" value="TCS78008.1"/>
    <property type="molecule type" value="Genomic_DNA"/>
</dbReference>
<gene>
    <name evidence="2" type="ORF">EDC37_11248</name>
</gene>
<keyword evidence="1" id="KW-0812">Transmembrane</keyword>
<keyword evidence="1" id="KW-0472">Membrane</keyword>
<accession>A0A4R3K5A9</accession>
<evidence type="ECO:0000313" key="2">
    <source>
        <dbReference type="EMBL" id="TCS78008.1"/>
    </source>
</evidence>
<evidence type="ECO:0000256" key="1">
    <source>
        <dbReference type="SAM" id="Phobius"/>
    </source>
</evidence>
<reference evidence="2 3" key="1">
    <citation type="submission" date="2019-03" db="EMBL/GenBank/DDBJ databases">
        <title>Genomic Encyclopedia of Type Strains, Phase IV (KMG-IV): sequencing the most valuable type-strain genomes for metagenomic binning, comparative biology and taxonomic classification.</title>
        <authorList>
            <person name="Goeker M."/>
        </authorList>
    </citation>
    <scope>NUCLEOTIDE SEQUENCE [LARGE SCALE GENOMIC DNA]</scope>
    <source>
        <strain evidence="2 3">DSM 20467</strain>
    </source>
</reference>
<keyword evidence="1" id="KW-1133">Transmembrane helix</keyword>
<dbReference type="InterPro" id="IPR025394">
    <property type="entry name" value="DUF4127"/>
</dbReference>
<comment type="caution">
    <text evidence="2">The sequence shown here is derived from an EMBL/GenBank/DDBJ whole genome shotgun (WGS) entry which is preliminary data.</text>
</comment>
<feature type="transmembrane region" description="Helical" evidence="1">
    <location>
        <begin position="6"/>
        <end position="25"/>
    </location>
</feature>
<organism evidence="2 3">
    <name type="scientific">Pectinatus cerevisiiphilus</name>
    <dbReference type="NCBI Taxonomy" id="86956"/>
    <lineage>
        <taxon>Bacteria</taxon>
        <taxon>Bacillati</taxon>
        <taxon>Bacillota</taxon>
        <taxon>Negativicutes</taxon>
        <taxon>Selenomonadales</taxon>
        <taxon>Selenomonadaceae</taxon>
        <taxon>Pectinatus</taxon>
    </lineage>
</organism>
<proteinExistence type="predicted"/>
<dbReference type="Proteomes" id="UP000295188">
    <property type="component" value="Unassembled WGS sequence"/>
</dbReference>
<dbReference type="RefSeq" id="WP_165874489.1">
    <property type="nucleotide sequence ID" value="NZ_SMAA01000012.1"/>
</dbReference>
<dbReference type="AlphaFoldDB" id="A0A4R3K5A9"/>
<sequence>MYKRSVFFISITIIIAIFVQQFYLVQPLGKKVTITPKYTKHILLIPLDSRPPCAKFVVDAGKMADIEVITPPPDIMDYYTEPGNTKKLQAWLQMNAPSADGIIISVDQLLYGGLLASRQSFGKDTEENSLWQTLVDIRSQNPQLPIYAFNILPRITPPSNIDSVKDIKNLMQYSRLTDRFSRFYEEKDLLKIEKLRAKIPEEHLEQYIDLYNRNLELNKKLINLAADKVLTKLVIGQDDGEKYGIPNMERRNLQRYTAAKQLDANTVTITHGADEVGMSLLFNMAQLFKQQNYAPKVFVAYNETASAQAILPYMAAPVGQIVSEKIAMTGGQIVQSPEAADFILYVHIGNSKNLSTRLLGAKRVNNWLAAGKKVAIVDLSKHFSAEETLLPVLLQNDVPVNQLTAYSGWNTASNSIGTAVSQASIYCQAAEDSYSTDAVLRLTYNNLTILYDHFVEDYFYLKGTVDAVNTALRKAGIDNVSDLNMDNNYLWANRMLADSLQRQLAKFTHSKASRSPITLQTPDGLQRIYLQDINVNAFFPWPRTFEIYTDVNFSMNIMK</sequence>
<evidence type="ECO:0000313" key="3">
    <source>
        <dbReference type="Proteomes" id="UP000295188"/>
    </source>
</evidence>
<keyword evidence="3" id="KW-1185">Reference proteome</keyword>
<dbReference type="Pfam" id="PF13552">
    <property type="entry name" value="DUF4127"/>
    <property type="match status" value="1"/>
</dbReference>
<protein>
    <submittedName>
        <fullName evidence="2">Uncharacterized protein DUF4127</fullName>
    </submittedName>
</protein>
<name>A0A4R3K5A9_9FIRM</name>